<reference evidence="3" key="1">
    <citation type="journal article" date="2019" name="Int. J. Syst. Evol. Microbiol.">
        <title>The Global Catalogue of Microorganisms (GCM) 10K type strain sequencing project: providing services to taxonomists for standard genome sequencing and annotation.</title>
        <authorList>
            <consortium name="The Broad Institute Genomics Platform"/>
            <consortium name="The Broad Institute Genome Sequencing Center for Infectious Disease"/>
            <person name="Wu L."/>
            <person name="Ma J."/>
        </authorList>
    </citation>
    <scope>NUCLEOTIDE SEQUENCE [LARGE SCALE GENOMIC DNA]</scope>
    <source>
        <strain evidence="3">KCTC 15012</strain>
    </source>
</reference>
<dbReference type="Proteomes" id="UP001597296">
    <property type="component" value="Unassembled WGS sequence"/>
</dbReference>
<feature type="compositionally biased region" description="Polar residues" evidence="1">
    <location>
        <begin position="20"/>
        <end position="33"/>
    </location>
</feature>
<feature type="compositionally biased region" description="Basic and acidic residues" evidence="1">
    <location>
        <begin position="37"/>
        <end position="53"/>
    </location>
</feature>
<gene>
    <name evidence="2" type="ORF">ACFSNB_12885</name>
</gene>
<name>A0ABW5CE79_9PROT</name>
<accession>A0ABW5CE79</accession>
<sequence>MDVSTFNLPPSSPSWDSSSARAVNGQTEANEQQAADKAAKATADKTTADKTTAEETDQPQSEATRFSSPVIGVDAGTGSTILEYRNQNTGVPYAQVPSQAALQYAEAVATSPVGRSVQQIEANGDRLVRPGGNLLA</sequence>
<keyword evidence="3" id="KW-1185">Reference proteome</keyword>
<feature type="compositionally biased region" description="Polar residues" evidence="1">
    <location>
        <begin position="58"/>
        <end position="67"/>
    </location>
</feature>
<comment type="caution">
    <text evidence="2">The sequence shown here is derived from an EMBL/GenBank/DDBJ whole genome shotgun (WGS) entry which is preliminary data.</text>
</comment>
<organism evidence="2 3">
    <name type="scientific">Phaeospirillum tilakii</name>
    <dbReference type="NCBI Taxonomy" id="741673"/>
    <lineage>
        <taxon>Bacteria</taxon>
        <taxon>Pseudomonadati</taxon>
        <taxon>Pseudomonadota</taxon>
        <taxon>Alphaproteobacteria</taxon>
        <taxon>Rhodospirillales</taxon>
        <taxon>Rhodospirillaceae</taxon>
        <taxon>Phaeospirillum</taxon>
    </lineage>
</organism>
<dbReference type="EMBL" id="JBHUIY010000026">
    <property type="protein sequence ID" value="MFD2234702.1"/>
    <property type="molecule type" value="Genomic_DNA"/>
</dbReference>
<feature type="region of interest" description="Disordered" evidence="1">
    <location>
        <begin position="1"/>
        <end position="72"/>
    </location>
</feature>
<evidence type="ECO:0000313" key="2">
    <source>
        <dbReference type="EMBL" id="MFD2234702.1"/>
    </source>
</evidence>
<proteinExistence type="predicted"/>
<evidence type="ECO:0000313" key="3">
    <source>
        <dbReference type="Proteomes" id="UP001597296"/>
    </source>
</evidence>
<protein>
    <submittedName>
        <fullName evidence="2">Uncharacterized protein</fullName>
    </submittedName>
</protein>
<evidence type="ECO:0000256" key="1">
    <source>
        <dbReference type="SAM" id="MobiDB-lite"/>
    </source>
</evidence>
<dbReference type="RefSeq" id="WP_377317181.1">
    <property type="nucleotide sequence ID" value="NZ_JBHUIY010000026.1"/>
</dbReference>